<feature type="compositionally biased region" description="Basic residues" evidence="7">
    <location>
        <begin position="741"/>
        <end position="751"/>
    </location>
</feature>
<dbReference type="SMART" id="SM00320">
    <property type="entry name" value="WD40"/>
    <property type="match status" value="6"/>
</dbReference>
<feature type="compositionally biased region" description="Polar residues" evidence="7">
    <location>
        <begin position="668"/>
        <end position="685"/>
    </location>
</feature>
<feature type="compositionally biased region" description="Basic and acidic residues" evidence="7">
    <location>
        <begin position="427"/>
        <end position="443"/>
    </location>
</feature>
<dbReference type="GO" id="GO:0005634">
    <property type="term" value="C:nucleus"/>
    <property type="evidence" value="ECO:0007669"/>
    <property type="project" value="TreeGrafter"/>
</dbReference>
<name>A0A0P4WME1_SCYOL</name>
<feature type="region of interest" description="Disordered" evidence="7">
    <location>
        <begin position="427"/>
        <end position="508"/>
    </location>
</feature>
<evidence type="ECO:0000256" key="7">
    <source>
        <dbReference type="SAM" id="MobiDB-lite"/>
    </source>
</evidence>
<dbReference type="GO" id="GO:0007095">
    <property type="term" value="P:mitotic G2 DNA damage checkpoint signaling"/>
    <property type="evidence" value="ECO:0007669"/>
    <property type="project" value="TreeGrafter"/>
</dbReference>
<feature type="compositionally biased region" description="Low complexity" evidence="7">
    <location>
        <begin position="480"/>
        <end position="496"/>
    </location>
</feature>
<dbReference type="PROSITE" id="PS50294">
    <property type="entry name" value="WD_REPEATS_REGION"/>
    <property type="match status" value="2"/>
</dbReference>
<feature type="compositionally biased region" description="Basic and acidic residues" evidence="7">
    <location>
        <begin position="558"/>
        <end position="572"/>
    </location>
</feature>
<feature type="repeat" description="WD" evidence="6">
    <location>
        <begin position="153"/>
        <end position="186"/>
    </location>
</feature>
<comment type="similarity">
    <text evidence="5">Belongs to the WD repeat cdt2 family.</text>
</comment>
<dbReference type="PROSITE" id="PS50082">
    <property type="entry name" value="WD_REPEATS_2"/>
    <property type="match status" value="2"/>
</dbReference>
<evidence type="ECO:0000256" key="1">
    <source>
        <dbReference type="ARBA" id="ARBA00004906"/>
    </source>
</evidence>
<dbReference type="InterPro" id="IPR015943">
    <property type="entry name" value="WD40/YVTN_repeat-like_dom_sf"/>
</dbReference>
<proteinExistence type="inferred from homology"/>
<evidence type="ECO:0000256" key="3">
    <source>
        <dbReference type="ARBA" id="ARBA00022737"/>
    </source>
</evidence>
<feature type="region of interest" description="Disordered" evidence="7">
    <location>
        <begin position="731"/>
        <end position="751"/>
    </location>
</feature>
<sequence length="751" mass="82685">MFCRSKNHVVKELFSENINGRYPGQAKQACKSLFAWSFKCYQEDKCGAIACDSDENQEPQALTEPPIYACKFGEGPDCGHILVIANEDGQIGLRDTRRIGDVAPVEGHQIHLNAILDVCWVPGSAELVSVSGDLRAILLTVEEDGSLTTSHTFLGHTRSIKTVSVNRRDPCMIATGARDGNIIIWDRRCRPHHRADEIAPAHHNLIPKNGVSPSLRKSASFMSVTNNSVTSVLFQQQHILISSGSSDGLIKLWDLRKTHGGSRREPQCYSLLEHTGSSSHRGFTSLSLSPQEDIIYASCMDNTIYAYHLAKPTPKPVAEYVGHQSLTYFVKSCISPCGSYLLSGSSDNCAYIWLTDQPGEPIAKLSGHCAEVTAVDWCPVDDDKLVTCADDMKLRIFRRKNTDLDDFDEKLKIHGLSERYVGKYEKEGLVGREESPKTRERKSSGSLGTLPPHPVTPSTSGFRHSYNFTPSEAPGSSRSPQTCPQTPQQFTPQQWQGMRGRATPCTPKTSERNMLLQWLVGARTPTSIGSPSTGDSDSKKNTHKRKLTDLMGEDQENISDKEKPKSPNKEKNNILCPLPIMNNQTSPARGAAKMLKYGDDSEAAFSNKSQNEISADMADSVKPLDASDKLMSGFRKTVTNVSFSVTDNSAVAGKSSEQTTQTEKKTDQNCSSKQFGKFSSPTANLPNFIIDGTSPHSRPEVRIEKRRSTNWLTSISHQRKLKFSVTPAKVAKNGAASKSFSSHKKSVKKNT</sequence>
<reference evidence="8" key="1">
    <citation type="submission" date="2015-09" db="EMBL/GenBank/DDBJ databases">
        <title>Scylla olivacea transcriptome.</title>
        <authorList>
            <person name="Ikhwanuddin M."/>
        </authorList>
    </citation>
    <scope>NUCLEOTIDE SEQUENCE</scope>
</reference>
<keyword evidence="3" id="KW-0677">Repeat</keyword>
<feature type="compositionally biased region" description="Polar residues" evidence="7">
    <location>
        <begin position="456"/>
        <end position="479"/>
    </location>
</feature>
<dbReference type="PROSITE" id="PS00678">
    <property type="entry name" value="WD_REPEATS_1"/>
    <property type="match status" value="1"/>
</dbReference>
<accession>A0A0P4WME1</accession>
<feature type="region of interest" description="Disordered" evidence="7">
    <location>
        <begin position="523"/>
        <end position="582"/>
    </location>
</feature>
<protein>
    <submittedName>
        <fullName evidence="8">Uncharacterized protein</fullName>
    </submittedName>
</protein>
<keyword evidence="2 6" id="KW-0853">WD repeat</keyword>
<dbReference type="AlphaFoldDB" id="A0A0P4WME1"/>
<dbReference type="GO" id="GO:0043161">
    <property type="term" value="P:proteasome-mediated ubiquitin-dependent protein catabolic process"/>
    <property type="evidence" value="ECO:0007669"/>
    <property type="project" value="TreeGrafter"/>
</dbReference>
<dbReference type="InterPro" id="IPR019775">
    <property type="entry name" value="WD40_repeat_CS"/>
</dbReference>
<feature type="repeat" description="WD" evidence="6">
    <location>
        <begin position="222"/>
        <end position="256"/>
    </location>
</feature>
<organism evidence="8">
    <name type="scientific">Scylla olivacea</name>
    <name type="common">Orange mud crab</name>
    <name type="synonym">Cancer olivacea</name>
    <dbReference type="NCBI Taxonomy" id="85551"/>
    <lineage>
        <taxon>Eukaryota</taxon>
        <taxon>Metazoa</taxon>
        <taxon>Ecdysozoa</taxon>
        <taxon>Arthropoda</taxon>
        <taxon>Crustacea</taxon>
        <taxon>Multicrustacea</taxon>
        <taxon>Malacostraca</taxon>
        <taxon>Eumalacostraca</taxon>
        <taxon>Eucarida</taxon>
        <taxon>Decapoda</taxon>
        <taxon>Pleocyemata</taxon>
        <taxon>Brachyura</taxon>
        <taxon>Eubrachyura</taxon>
        <taxon>Portunoidea</taxon>
        <taxon>Portunidae</taxon>
        <taxon>Portuninae</taxon>
        <taxon>Scylla</taxon>
    </lineage>
</organism>
<dbReference type="Gene3D" id="2.130.10.10">
    <property type="entry name" value="YVTN repeat-like/Quinoprotein amine dehydrogenase"/>
    <property type="match status" value="2"/>
</dbReference>
<dbReference type="PANTHER" id="PTHR22852:SF0">
    <property type="entry name" value="DENTICLELESS PROTEIN HOMOLOG"/>
    <property type="match status" value="1"/>
</dbReference>
<dbReference type="Pfam" id="PF00400">
    <property type="entry name" value="WD40"/>
    <property type="match status" value="4"/>
</dbReference>
<dbReference type="PANTHER" id="PTHR22852">
    <property type="entry name" value="LETHAL 2 DENTICLELESS PROTEIN RETINOIC ACID-REGULATED NUCLEAR MATRIX-ASSOCIATED PROTEIN"/>
    <property type="match status" value="1"/>
</dbReference>
<dbReference type="InterPro" id="IPR036322">
    <property type="entry name" value="WD40_repeat_dom_sf"/>
</dbReference>
<dbReference type="EMBL" id="GDRN01078943">
    <property type="protein sequence ID" value="JAI62486.1"/>
    <property type="molecule type" value="Transcribed_RNA"/>
</dbReference>
<dbReference type="InterPro" id="IPR051865">
    <property type="entry name" value="WD-repeat_CDT2_adapter"/>
</dbReference>
<evidence type="ECO:0000256" key="6">
    <source>
        <dbReference type="PROSITE-ProRule" id="PRU00221"/>
    </source>
</evidence>
<evidence type="ECO:0000313" key="8">
    <source>
        <dbReference type="EMBL" id="JAI62486.1"/>
    </source>
</evidence>
<dbReference type="SUPFAM" id="SSF50978">
    <property type="entry name" value="WD40 repeat-like"/>
    <property type="match status" value="1"/>
</dbReference>
<feature type="compositionally biased region" description="Basic and acidic residues" evidence="7">
    <location>
        <begin position="697"/>
        <end position="707"/>
    </location>
</feature>
<evidence type="ECO:0000256" key="2">
    <source>
        <dbReference type="ARBA" id="ARBA00022574"/>
    </source>
</evidence>
<keyword evidence="4" id="KW-0833">Ubl conjugation pathway</keyword>
<comment type="pathway">
    <text evidence="1">Protein modification; protein ubiquitination.</text>
</comment>
<evidence type="ECO:0000256" key="5">
    <source>
        <dbReference type="ARBA" id="ARBA00038344"/>
    </source>
</evidence>
<feature type="region of interest" description="Disordered" evidence="7">
    <location>
        <begin position="647"/>
        <end position="711"/>
    </location>
</feature>
<dbReference type="InterPro" id="IPR001680">
    <property type="entry name" value="WD40_rpt"/>
</dbReference>
<evidence type="ECO:0000256" key="4">
    <source>
        <dbReference type="ARBA" id="ARBA00022786"/>
    </source>
</evidence>
<dbReference type="GO" id="GO:0030674">
    <property type="term" value="F:protein-macromolecule adaptor activity"/>
    <property type="evidence" value="ECO:0007669"/>
    <property type="project" value="TreeGrafter"/>
</dbReference>
<feature type="compositionally biased region" description="Polar residues" evidence="7">
    <location>
        <begin position="524"/>
        <end position="535"/>
    </location>
</feature>